<protein>
    <recommendedName>
        <fullName evidence="3">GIY-YIG domain-containing protein</fullName>
    </recommendedName>
</protein>
<proteinExistence type="predicted"/>
<evidence type="ECO:0008006" key="3">
    <source>
        <dbReference type="Google" id="ProtNLM"/>
    </source>
</evidence>
<accession>A0ABN3AQJ0</accession>
<keyword evidence="2" id="KW-1185">Reference proteome</keyword>
<organism evidence="1 2">
    <name type="scientific">Arthrobacter parietis</name>
    <dbReference type="NCBI Taxonomy" id="271434"/>
    <lineage>
        <taxon>Bacteria</taxon>
        <taxon>Bacillati</taxon>
        <taxon>Actinomycetota</taxon>
        <taxon>Actinomycetes</taxon>
        <taxon>Micrococcales</taxon>
        <taxon>Micrococcaceae</taxon>
        <taxon>Arthrobacter</taxon>
    </lineage>
</organism>
<gene>
    <name evidence="1" type="ORF">GCM10009784_08110</name>
</gene>
<dbReference type="RefSeq" id="WP_346027575.1">
    <property type="nucleotide sequence ID" value="NZ_BAAAON010000001.1"/>
</dbReference>
<comment type="caution">
    <text evidence="1">The sequence shown here is derived from an EMBL/GenBank/DDBJ whole genome shotgun (WGS) entry which is preliminary data.</text>
</comment>
<name>A0ABN3AQJ0_9MICC</name>
<dbReference type="EMBL" id="BAAAON010000001">
    <property type="protein sequence ID" value="GAA2173513.1"/>
    <property type="molecule type" value="Genomic_DNA"/>
</dbReference>
<evidence type="ECO:0000313" key="1">
    <source>
        <dbReference type="EMBL" id="GAA2173513.1"/>
    </source>
</evidence>
<dbReference type="Proteomes" id="UP001500974">
    <property type="component" value="Unassembled WGS sequence"/>
</dbReference>
<sequence length="151" mass="16879">MNEHPLDDVVWSEWLVFEEAARSATNKPGVYRVRHKDSGAVVYVGHAGPRASESRNGGVLGRLAKYRGGHMSGLGYQALNKAVLDPEWVGARLNELRSGERRLATYWVQQAIIYADLEVSWTESANKDAAKRLEALVKRSGRTSETLWSIR</sequence>
<evidence type="ECO:0000313" key="2">
    <source>
        <dbReference type="Proteomes" id="UP001500974"/>
    </source>
</evidence>
<reference evidence="1 2" key="1">
    <citation type="journal article" date="2019" name="Int. J. Syst. Evol. Microbiol.">
        <title>The Global Catalogue of Microorganisms (GCM) 10K type strain sequencing project: providing services to taxonomists for standard genome sequencing and annotation.</title>
        <authorList>
            <consortium name="The Broad Institute Genomics Platform"/>
            <consortium name="The Broad Institute Genome Sequencing Center for Infectious Disease"/>
            <person name="Wu L."/>
            <person name="Ma J."/>
        </authorList>
    </citation>
    <scope>NUCLEOTIDE SEQUENCE [LARGE SCALE GENOMIC DNA]</scope>
    <source>
        <strain evidence="1 2">JCM 14917</strain>
    </source>
</reference>